<dbReference type="Proteomes" id="UP001497480">
    <property type="component" value="Unassembled WGS sequence"/>
</dbReference>
<gene>
    <name evidence="1" type="ORF">LLUT_LOCUS24021</name>
</gene>
<keyword evidence="2" id="KW-1185">Reference proteome</keyword>
<protein>
    <submittedName>
        <fullName evidence="1">Uncharacterized protein</fullName>
    </submittedName>
</protein>
<accession>A0AAV1XN13</accession>
<evidence type="ECO:0000313" key="1">
    <source>
        <dbReference type="EMBL" id="CAL0322961.1"/>
    </source>
</evidence>
<comment type="caution">
    <text evidence="1">The sequence shown here is derived from an EMBL/GenBank/DDBJ whole genome shotgun (WGS) entry which is preliminary data.</text>
</comment>
<dbReference type="AlphaFoldDB" id="A0AAV1XN13"/>
<proteinExistence type="predicted"/>
<reference evidence="1 2" key="1">
    <citation type="submission" date="2024-03" db="EMBL/GenBank/DDBJ databases">
        <authorList>
            <person name="Martinez-Hernandez J."/>
        </authorList>
    </citation>
    <scope>NUCLEOTIDE SEQUENCE [LARGE SCALE GENOMIC DNA]</scope>
</reference>
<name>A0AAV1XN13_LUPLU</name>
<dbReference type="EMBL" id="CAXHTB010000016">
    <property type="protein sequence ID" value="CAL0322961.1"/>
    <property type="molecule type" value="Genomic_DNA"/>
</dbReference>
<evidence type="ECO:0000313" key="2">
    <source>
        <dbReference type="Proteomes" id="UP001497480"/>
    </source>
</evidence>
<sequence length="69" mass="7474">MKASASDGDAALLRLQLAVMTALAVVHLNTPAELVTSYLFVIWFMSRAWTHGCISPSTGRVPPPTVMHH</sequence>
<organism evidence="1 2">
    <name type="scientific">Lupinus luteus</name>
    <name type="common">European yellow lupine</name>
    <dbReference type="NCBI Taxonomy" id="3873"/>
    <lineage>
        <taxon>Eukaryota</taxon>
        <taxon>Viridiplantae</taxon>
        <taxon>Streptophyta</taxon>
        <taxon>Embryophyta</taxon>
        <taxon>Tracheophyta</taxon>
        <taxon>Spermatophyta</taxon>
        <taxon>Magnoliopsida</taxon>
        <taxon>eudicotyledons</taxon>
        <taxon>Gunneridae</taxon>
        <taxon>Pentapetalae</taxon>
        <taxon>rosids</taxon>
        <taxon>fabids</taxon>
        <taxon>Fabales</taxon>
        <taxon>Fabaceae</taxon>
        <taxon>Papilionoideae</taxon>
        <taxon>50 kb inversion clade</taxon>
        <taxon>genistoids sensu lato</taxon>
        <taxon>core genistoids</taxon>
        <taxon>Genisteae</taxon>
        <taxon>Lupinus</taxon>
    </lineage>
</organism>